<proteinExistence type="predicted"/>
<name>A0A540V448_9GAMM</name>
<gene>
    <name evidence="2" type="ORF">FKY71_20180</name>
</gene>
<dbReference type="Pfam" id="PF09343">
    <property type="entry name" value="DUF2460"/>
    <property type="match status" value="1"/>
</dbReference>
<sequence length="217" mass="23635">MSFAEVRLPGEFDFGTALLPEFDVDTVMLGSGFEVRNIRHSVPIRSGDIGSRQLITSDYLKLYEFYMARRGMFEGFRYRNPTDHTVTDSPLDPDGGPTVQLRKVYEDVNGKTFARDIKKPATTTLKRNGSTYTPDSIDTTTGVVTLAKDKDLEISSVTAADPAEVTTNAEHGLSTGETVYITGTGLSEIDDQTWVVTVVDTNTITLDDSDTSGTSGA</sequence>
<dbReference type="AlphaFoldDB" id="A0A540V448"/>
<organism evidence="2 3">
    <name type="scientific">Spiribacter salinus</name>
    <dbReference type="NCBI Taxonomy" id="1335746"/>
    <lineage>
        <taxon>Bacteria</taxon>
        <taxon>Pseudomonadati</taxon>
        <taxon>Pseudomonadota</taxon>
        <taxon>Gammaproteobacteria</taxon>
        <taxon>Chromatiales</taxon>
        <taxon>Ectothiorhodospiraceae</taxon>
        <taxon>Spiribacter</taxon>
    </lineage>
</organism>
<protein>
    <recommendedName>
        <fullName evidence="1">DUF2460 domain-containing protein</fullName>
    </recommendedName>
</protein>
<dbReference type="InterPro" id="IPR011740">
    <property type="entry name" value="DUF2460"/>
</dbReference>
<evidence type="ECO:0000313" key="3">
    <source>
        <dbReference type="Proteomes" id="UP000315400"/>
    </source>
</evidence>
<dbReference type="InterPro" id="IPR023366">
    <property type="entry name" value="ATP_synth_asu-like_sf"/>
</dbReference>
<evidence type="ECO:0000259" key="1">
    <source>
        <dbReference type="Pfam" id="PF09343"/>
    </source>
</evidence>
<feature type="domain" description="DUF2460" evidence="1">
    <location>
        <begin position="5"/>
        <end position="150"/>
    </location>
</feature>
<dbReference type="Proteomes" id="UP000315400">
    <property type="component" value="Unassembled WGS sequence"/>
</dbReference>
<evidence type="ECO:0000313" key="2">
    <source>
        <dbReference type="EMBL" id="TQE91488.1"/>
    </source>
</evidence>
<reference evidence="2 3" key="1">
    <citation type="submission" date="2019-06" db="EMBL/GenBank/DDBJ databases">
        <title>Metagenome assembled Genome of Spiribacter salinus SL48-SHIP from the microbial mat of Salt Lake 48 (Novosibirsk region, Russia).</title>
        <authorList>
            <person name="Shipova A."/>
            <person name="Rozanov A.S."/>
            <person name="Bryanskaya A.V."/>
            <person name="Peltek S.E."/>
        </authorList>
    </citation>
    <scope>NUCLEOTIDE SEQUENCE [LARGE SCALE GENOMIC DNA]</scope>
    <source>
        <strain evidence="2">SL48-SHIP-2</strain>
    </source>
</reference>
<comment type="caution">
    <text evidence="2">The sequence shown here is derived from an EMBL/GenBank/DDBJ whole genome shotgun (WGS) entry which is preliminary data.</text>
</comment>
<feature type="non-terminal residue" evidence="2">
    <location>
        <position position="217"/>
    </location>
</feature>
<dbReference type="EMBL" id="VIFK01000691">
    <property type="protein sequence ID" value="TQE91488.1"/>
    <property type="molecule type" value="Genomic_DNA"/>
</dbReference>
<accession>A0A540V448</accession>
<dbReference type="Gene3D" id="2.40.30.20">
    <property type="match status" value="1"/>
</dbReference>